<evidence type="ECO:0000259" key="3">
    <source>
        <dbReference type="Pfam" id="PF02275"/>
    </source>
</evidence>
<keyword evidence="2" id="KW-0378">Hydrolase</keyword>
<evidence type="ECO:0000256" key="1">
    <source>
        <dbReference type="ARBA" id="ARBA00006625"/>
    </source>
</evidence>
<dbReference type="PANTHER" id="PTHR35527:SF2">
    <property type="entry name" value="HYDROLASE"/>
    <property type="match status" value="1"/>
</dbReference>
<proteinExistence type="inferred from homology"/>
<dbReference type="PANTHER" id="PTHR35527">
    <property type="entry name" value="CHOLOYLGLYCINE HYDROLASE"/>
    <property type="match status" value="1"/>
</dbReference>
<dbReference type="Gene3D" id="3.60.60.10">
    <property type="entry name" value="Penicillin V Acylase, Chain A"/>
    <property type="match status" value="1"/>
</dbReference>
<accession>A0ABQ3VAN6</accession>
<evidence type="ECO:0000256" key="2">
    <source>
        <dbReference type="ARBA" id="ARBA00022801"/>
    </source>
</evidence>
<comment type="caution">
    <text evidence="4">The sequence shown here is derived from an EMBL/GenBank/DDBJ whole genome shotgun (WGS) entry which is preliminary data.</text>
</comment>
<protein>
    <recommendedName>
        <fullName evidence="3">Choloylglycine hydrolase/NAAA C-terminal domain-containing protein</fullName>
    </recommendedName>
</protein>
<dbReference type="Proteomes" id="UP000635565">
    <property type="component" value="Unassembled WGS sequence"/>
</dbReference>
<comment type="similarity">
    <text evidence="1">Belongs to the peptidase C59 family.</text>
</comment>
<keyword evidence="5" id="KW-1185">Reference proteome</keyword>
<dbReference type="Pfam" id="PF02275">
    <property type="entry name" value="CBAH"/>
    <property type="match status" value="1"/>
</dbReference>
<feature type="domain" description="Choloylglycine hydrolase/NAAA C-terminal" evidence="3">
    <location>
        <begin position="2"/>
        <end position="134"/>
    </location>
</feature>
<dbReference type="EMBL" id="BNJJ01000002">
    <property type="protein sequence ID" value="GHO82718.1"/>
    <property type="molecule type" value="Genomic_DNA"/>
</dbReference>
<reference evidence="4 5" key="1">
    <citation type="journal article" date="2021" name="Int. J. Syst. Evol. Microbiol.">
        <title>Reticulibacter mediterranei gen. nov., sp. nov., within the new family Reticulibacteraceae fam. nov., and Ktedonospora formicarum gen. nov., sp. nov., Ktedonobacter robiniae sp. nov., Dictyobacter formicarum sp. nov. and Dictyobacter arantiisoli sp. nov., belonging to the class Ktedonobacteria.</title>
        <authorList>
            <person name="Yabe S."/>
            <person name="Zheng Y."/>
            <person name="Wang C.M."/>
            <person name="Sakai Y."/>
            <person name="Abe K."/>
            <person name="Yokota A."/>
            <person name="Donadio S."/>
            <person name="Cavaletti L."/>
            <person name="Monciardini P."/>
        </authorList>
    </citation>
    <scope>NUCLEOTIDE SEQUENCE [LARGE SCALE GENOMIC DNA]</scope>
    <source>
        <strain evidence="4 5">SOSP1-9</strain>
    </source>
</reference>
<sequence length="160" mass="17882">MNLSNYLNLQASTPSPKTFATIELNPPGVGGGFLGMPDDWTPPSRFVRVANMCHYVQPVPDARSVITLAEHLLNTVDIPKGDIVTPSSPRSSQMKVEYTQFACIWDLTHRILYYRTYDDLMLRSIDVNQLKLMQTSQPACFPLTLNGHSPIDMTPSLLSQ</sequence>
<evidence type="ECO:0000313" key="4">
    <source>
        <dbReference type="EMBL" id="GHO82718.1"/>
    </source>
</evidence>
<organism evidence="4 5">
    <name type="scientific">Dictyobacter formicarum</name>
    <dbReference type="NCBI Taxonomy" id="2778368"/>
    <lineage>
        <taxon>Bacteria</taxon>
        <taxon>Bacillati</taxon>
        <taxon>Chloroflexota</taxon>
        <taxon>Ktedonobacteria</taxon>
        <taxon>Ktedonobacterales</taxon>
        <taxon>Dictyobacteraceae</taxon>
        <taxon>Dictyobacter</taxon>
    </lineage>
</organism>
<name>A0ABQ3VAN6_9CHLR</name>
<dbReference type="InterPro" id="IPR029132">
    <property type="entry name" value="CBAH/NAAA_C"/>
</dbReference>
<dbReference type="SUPFAM" id="SSF56235">
    <property type="entry name" value="N-terminal nucleophile aminohydrolases (Ntn hydrolases)"/>
    <property type="match status" value="1"/>
</dbReference>
<dbReference type="InterPro" id="IPR029055">
    <property type="entry name" value="Ntn_hydrolases_N"/>
</dbReference>
<dbReference type="InterPro" id="IPR052193">
    <property type="entry name" value="Peptidase_C59"/>
</dbReference>
<gene>
    <name evidence="4" type="ORF">KSZ_07240</name>
</gene>
<evidence type="ECO:0000313" key="5">
    <source>
        <dbReference type="Proteomes" id="UP000635565"/>
    </source>
</evidence>